<evidence type="ECO:0000256" key="2">
    <source>
        <dbReference type="ARBA" id="ARBA00022490"/>
    </source>
</evidence>
<evidence type="ECO:0000256" key="7">
    <source>
        <dbReference type="SAM" id="MobiDB-lite"/>
    </source>
</evidence>
<comment type="subunit">
    <text evidence="6">Heterooligomer composed of large and small subunits.</text>
</comment>
<dbReference type="EC" id="3.1.11.6" evidence="6"/>
<dbReference type="Proteomes" id="UP001597393">
    <property type="component" value="Unassembled WGS sequence"/>
</dbReference>
<comment type="caution">
    <text evidence="8">The sequence shown here is derived from an EMBL/GenBank/DDBJ whole genome shotgun (WGS) entry which is preliminary data.</text>
</comment>
<evidence type="ECO:0000256" key="1">
    <source>
        <dbReference type="ARBA" id="ARBA00009998"/>
    </source>
</evidence>
<dbReference type="GO" id="GO:0008855">
    <property type="term" value="F:exodeoxyribonuclease VII activity"/>
    <property type="evidence" value="ECO:0007669"/>
    <property type="project" value="UniProtKB-EC"/>
</dbReference>
<dbReference type="SUPFAM" id="SSF116842">
    <property type="entry name" value="XseB-like"/>
    <property type="match status" value="1"/>
</dbReference>
<evidence type="ECO:0000256" key="6">
    <source>
        <dbReference type="HAMAP-Rule" id="MF_00337"/>
    </source>
</evidence>
<dbReference type="Pfam" id="PF02609">
    <property type="entry name" value="Exonuc_VII_S"/>
    <property type="match status" value="1"/>
</dbReference>
<organism evidence="8 9">
    <name type="scientific">Sphingobacterium corticis</name>
    <dbReference type="NCBI Taxonomy" id="1812823"/>
    <lineage>
        <taxon>Bacteria</taxon>
        <taxon>Pseudomonadati</taxon>
        <taxon>Bacteroidota</taxon>
        <taxon>Sphingobacteriia</taxon>
        <taxon>Sphingobacteriales</taxon>
        <taxon>Sphingobacteriaceae</taxon>
        <taxon>Sphingobacterium</taxon>
    </lineage>
</organism>
<evidence type="ECO:0000313" key="9">
    <source>
        <dbReference type="Proteomes" id="UP001597393"/>
    </source>
</evidence>
<gene>
    <name evidence="6 8" type="primary">xseB</name>
    <name evidence="8" type="ORF">ACFSQ3_05240</name>
</gene>
<dbReference type="InterPro" id="IPR037004">
    <property type="entry name" value="Exonuc_VII_ssu_sf"/>
</dbReference>
<keyword evidence="3 6" id="KW-0540">Nuclease</keyword>
<evidence type="ECO:0000256" key="5">
    <source>
        <dbReference type="ARBA" id="ARBA00022839"/>
    </source>
</evidence>
<feature type="compositionally biased region" description="Acidic residues" evidence="7">
    <location>
        <begin position="69"/>
        <end position="89"/>
    </location>
</feature>
<dbReference type="EMBL" id="JBHUMA010000004">
    <property type="protein sequence ID" value="MFD2598350.1"/>
    <property type="molecule type" value="Genomic_DNA"/>
</dbReference>
<evidence type="ECO:0000256" key="3">
    <source>
        <dbReference type="ARBA" id="ARBA00022722"/>
    </source>
</evidence>
<name>A0ABW5NIS3_9SPHI</name>
<dbReference type="HAMAP" id="MF_00337">
    <property type="entry name" value="Exonuc_7_S"/>
    <property type="match status" value="1"/>
</dbReference>
<proteinExistence type="inferred from homology"/>
<evidence type="ECO:0000313" key="8">
    <source>
        <dbReference type="EMBL" id="MFD2598350.1"/>
    </source>
</evidence>
<protein>
    <recommendedName>
        <fullName evidence="6">Exodeoxyribonuclease 7 small subunit</fullName>
        <ecNumber evidence="6">3.1.11.6</ecNumber>
    </recommendedName>
    <alternativeName>
        <fullName evidence="6">Exodeoxyribonuclease VII small subunit</fullName>
        <shortName evidence="6">Exonuclease VII small subunit</shortName>
    </alternativeName>
</protein>
<dbReference type="Gene3D" id="1.10.287.1040">
    <property type="entry name" value="Exonuclease VII, small subunit"/>
    <property type="match status" value="1"/>
</dbReference>
<keyword evidence="2 6" id="KW-0963">Cytoplasm</keyword>
<comment type="subcellular location">
    <subcellularLocation>
        <location evidence="6">Cytoplasm</location>
    </subcellularLocation>
</comment>
<comment type="catalytic activity">
    <reaction evidence="6">
        <text>Exonucleolytic cleavage in either 5'- to 3'- or 3'- to 5'-direction to yield nucleoside 5'-phosphates.</text>
        <dbReference type="EC" id="3.1.11.6"/>
    </reaction>
</comment>
<sequence>MENNYTYEDAFAELQRIVSDMESGEIDIDTLSEKIKRASELINICKAKLTHTEAEVQILLANLSSEQPSDSDEEPTADFEDDEQEDDDE</sequence>
<comment type="similarity">
    <text evidence="1 6">Belongs to the XseB family.</text>
</comment>
<feature type="region of interest" description="Disordered" evidence="7">
    <location>
        <begin position="62"/>
        <end position="89"/>
    </location>
</feature>
<dbReference type="NCBIfam" id="TIGR01280">
    <property type="entry name" value="xseB"/>
    <property type="match status" value="1"/>
</dbReference>
<reference evidence="9" key="1">
    <citation type="journal article" date="2019" name="Int. J. Syst. Evol. Microbiol.">
        <title>The Global Catalogue of Microorganisms (GCM) 10K type strain sequencing project: providing services to taxonomists for standard genome sequencing and annotation.</title>
        <authorList>
            <consortium name="The Broad Institute Genomics Platform"/>
            <consortium name="The Broad Institute Genome Sequencing Center for Infectious Disease"/>
            <person name="Wu L."/>
            <person name="Ma J."/>
        </authorList>
    </citation>
    <scope>NUCLEOTIDE SEQUENCE [LARGE SCALE GENOMIC DNA]</scope>
    <source>
        <strain evidence="9">KCTC 42248</strain>
    </source>
</reference>
<evidence type="ECO:0000256" key="4">
    <source>
        <dbReference type="ARBA" id="ARBA00022801"/>
    </source>
</evidence>
<dbReference type="InterPro" id="IPR003761">
    <property type="entry name" value="Exonuc_VII_S"/>
</dbReference>
<keyword evidence="9" id="KW-1185">Reference proteome</keyword>
<accession>A0ABW5NIS3</accession>
<dbReference type="RefSeq" id="WP_380868173.1">
    <property type="nucleotide sequence ID" value="NZ_JBHUMA010000004.1"/>
</dbReference>
<keyword evidence="4 6" id="KW-0378">Hydrolase</keyword>
<comment type="function">
    <text evidence="6">Bidirectionally degrades single-stranded DNA into large acid-insoluble oligonucleotides, which are then degraded further into small acid-soluble oligonucleotides.</text>
</comment>
<keyword evidence="5 6" id="KW-0269">Exonuclease</keyword>